<sequence>MAKLVRDRIPELIRASGRTPVIRTLSDDEYWAALDAKLDEEVAELRAADTRDAALEGGRHRHRGESASGNGIQHGVPPNVALIPSGSTLLTPARSGHV</sequence>
<gene>
    <name evidence="2" type="ORF">D806_012860</name>
</gene>
<evidence type="ECO:0000313" key="3">
    <source>
        <dbReference type="Proteomes" id="UP000011200"/>
    </source>
</evidence>
<dbReference type="AlphaFoldDB" id="A0A2U9PKJ4"/>
<dbReference type="EMBL" id="CP027541">
    <property type="protein sequence ID" value="AWT52274.1"/>
    <property type="molecule type" value="Genomic_DNA"/>
</dbReference>
<dbReference type="RefSeq" id="WP_003892658.1">
    <property type="nucleotide sequence ID" value="NZ_CP027541.1"/>
</dbReference>
<name>A0A2U9PKJ4_MYCSE</name>
<accession>A0A2U9PKJ4</accession>
<reference evidence="3" key="2">
    <citation type="submission" date="2018-03" db="EMBL/GenBank/DDBJ databases">
        <authorList>
            <person name="Derbyshire K."/>
            <person name="Gray T.A."/>
            <person name="Champion M."/>
        </authorList>
    </citation>
    <scope>NUCLEOTIDE SEQUENCE [LARGE SCALE GENOMIC DNA]</scope>
    <source>
        <strain evidence="3">MKD8</strain>
    </source>
</reference>
<dbReference type="InterPro" id="IPR038735">
    <property type="entry name" value="MSMEG_1276-like_NTP-PPase_dom"/>
</dbReference>
<dbReference type="Proteomes" id="UP000011200">
    <property type="component" value="Chromosome"/>
</dbReference>
<reference evidence="2 3" key="1">
    <citation type="journal article" date="2013" name="Genome Announc.">
        <title>Draft genome sequence of MKD8, a conjugal recipient Mycobacterium smegmatis strain.</title>
        <authorList>
            <person name="Gray T.A."/>
            <person name="Palumbo M.J."/>
            <person name="Derbyshire K.M."/>
        </authorList>
    </citation>
    <scope>NUCLEOTIDE SEQUENCE [LARGE SCALE GENOMIC DNA]</scope>
    <source>
        <strain evidence="2 3">MKD8</strain>
    </source>
</reference>
<evidence type="ECO:0000256" key="1">
    <source>
        <dbReference type="SAM" id="MobiDB-lite"/>
    </source>
</evidence>
<dbReference type="GeneID" id="93456121"/>
<proteinExistence type="predicted"/>
<protein>
    <submittedName>
        <fullName evidence="2">Uncharacterized protein</fullName>
    </submittedName>
</protein>
<organism evidence="2 3">
    <name type="scientific">Mycolicibacterium smegmatis (strain MKD8)</name>
    <name type="common">Mycobacterium smegmatis</name>
    <dbReference type="NCBI Taxonomy" id="1214915"/>
    <lineage>
        <taxon>Bacteria</taxon>
        <taxon>Bacillati</taxon>
        <taxon>Actinomycetota</taxon>
        <taxon>Actinomycetes</taxon>
        <taxon>Mycobacteriales</taxon>
        <taxon>Mycobacteriaceae</taxon>
        <taxon>Mycolicibacterium</taxon>
    </lineage>
</organism>
<evidence type="ECO:0000313" key="2">
    <source>
        <dbReference type="EMBL" id="AWT52274.1"/>
    </source>
</evidence>
<dbReference type="CDD" id="cd11532">
    <property type="entry name" value="NTP-PPase_COG4997"/>
    <property type="match status" value="1"/>
</dbReference>
<feature type="region of interest" description="Disordered" evidence="1">
    <location>
        <begin position="53"/>
        <end position="98"/>
    </location>
</feature>